<keyword evidence="1" id="KW-0677">Repeat</keyword>
<dbReference type="InterPro" id="IPR027417">
    <property type="entry name" value="P-loop_NTPase"/>
</dbReference>
<organism evidence="3 4">
    <name type="scientific">Crepidotus variabilis</name>
    <dbReference type="NCBI Taxonomy" id="179855"/>
    <lineage>
        <taxon>Eukaryota</taxon>
        <taxon>Fungi</taxon>
        <taxon>Dikarya</taxon>
        <taxon>Basidiomycota</taxon>
        <taxon>Agaricomycotina</taxon>
        <taxon>Agaricomycetes</taxon>
        <taxon>Agaricomycetidae</taxon>
        <taxon>Agaricales</taxon>
        <taxon>Agaricineae</taxon>
        <taxon>Crepidotaceae</taxon>
        <taxon>Crepidotus</taxon>
    </lineage>
</organism>
<dbReference type="Pfam" id="PF24883">
    <property type="entry name" value="NPHP3_N"/>
    <property type="match status" value="1"/>
</dbReference>
<keyword evidence="4" id="KW-1185">Reference proteome</keyword>
<dbReference type="OrthoDB" id="4760524at2759"/>
<name>A0A9P6EF49_9AGAR</name>
<dbReference type="AlphaFoldDB" id="A0A9P6EF49"/>
<evidence type="ECO:0000313" key="4">
    <source>
        <dbReference type="Proteomes" id="UP000807306"/>
    </source>
</evidence>
<gene>
    <name evidence="3" type="ORF">CPB83DRAFT_836243</name>
</gene>
<dbReference type="InterPro" id="IPR056884">
    <property type="entry name" value="NPHP3-like_N"/>
</dbReference>
<accession>A0A9P6EF49</accession>
<protein>
    <recommendedName>
        <fullName evidence="2">NACHT domain-containing protein</fullName>
    </recommendedName>
</protein>
<dbReference type="InterPro" id="IPR007111">
    <property type="entry name" value="NACHT_NTPase"/>
</dbReference>
<dbReference type="PROSITE" id="PS50837">
    <property type="entry name" value="NACHT"/>
    <property type="match status" value="1"/>
</dbReference>
<dbReference type="Proteomes" id="UP000807306">
    <property type="component" value="Unassembled WGS sequence"/>
</dbReference>
<comment type="caution">
    <text evidence="3">The sequence shown here is derived from an EMBL/GenBank/DDBJ whole genome shotgun (WGS) entry which is preliminary data.</text>
</comment>
<sequence>MANVAISGSHFVMNIAQNNPLDNGGRKALEKAFENVAYSAMHDNSDDLENPKCHPGTRTAIIRRFVSRAQNFAANCLLLWLVGPAGAGKSAIMRSLAEKLEDSGIHFATFFFYNADADPYQFSSSIPDYKPLLAQPLLDDRRITHRSMATQFKKLITSPLSQLARSSNSLTTCPVVILIDGLEECKFLQIARDALPLLPGARFIFASRPEQDVQTQFDEFEAREFEKVELLSDLAACRVKRIRVTHPACTVLKDDWPQENHVCDLVEKSSGHLIYPATAIKWKPNGGYIESDLVEALLGLDMGDVELALLDVRFLIQVNTHPERAALLSFIQTTISDRYATEHARSQDEGKFPCYLSGMFPACEDNTYSDLVACDGYDPNIEHLFYHDERFRDICRKHDDLLVYHKKQLDGRLHMDLNAMPWPPSLTQNLIALRILPGNLWRGRIPLDIKISQIDAASKTIFLSPEMLLRGSFSPPFLWYFSQFCFSKKDAGVWFVDDNLMVPLRNGVSKICCKKLSQEFVPDGTGKAQAQSAWVSAACSLVIRQMYYPICQASLPLQVFAVPRTSVILIQYLSSLSSSSAIWTFPVLNALINQILSPKDDPTPWYFERSSEDGSIYAAKYQPSSEIEDAISSIITMADSPYNAFSWGARLIKALEAVHEFCLLSNEARAVVFIDLYDGKW</sequence>
<feature type="domain" description="NACHT" evidence="2">
    <location>
        <begin position="77"/>
        <end position="184"/>
    </location>
</feature>
<evidence type="ECO:0000256" key="1">
    <source>
        <dbReference type="ARBA" id="ARBA00022737"/>
    </source>
</evidence>
<evidence type="ECO:0000313" key="3">
    <source>
        <dbReference type="EMBL" id="KAF9527879.1"/>
    </source>
</evidence>
<dbReference type="SUPFAM" id="SSF52540">
    <property type="entry name" value="P-loop containing nucleoside triphosphate hydrolases"/>
    <property type="match status" value="1"/>
</dbReference>
<proteinExistence type="predicted"/>
<evidence type="ECO:0000259" key="2">
    <source>
        <dbReference type="PROSITE" id="PS50837"/>
    </source>
</evidence>
<dbReference type="Gene3D" id="3.40.50.300">
    <property type="entry name" value="P-loop containing nucleotide triphosphate hydrolases"/>
    <property type="match status" value="1"/>
</dbReference>
<dbReference type="EMBL" id="MU157857">
    <property type="protein sequence ID" value="KAF9527879.1"/>
    <property type="molecule type" value="Genomic_DNA"/>
</dbReference>
<reference evidence="3" key="1">
    <citation type="submission" date="2020-11" db="EMBL/GenBank/DDBJ databases">
        <authorList>
            <consortium name="DOE Joint Genome Institute"/>
            <person name="Ahrendt S."/>
            <person name="Riley R."/>
            <person name="Andreopoulos W."/>
            <person name="Labutti K."/>
            <person name="Pangilinan J."/>
            <person name="Ruiz-Duenas F.J."/>
            <person name="Barrasa J.M."/>
            <person name="Sanchez-Garcia M."/>
            <person name="Camarero S."/>
            <person name="Miyauchi S."/>
            <person name="Serrano A."/>
            <person name="Linde D."/>
            <person name="Babiker R."/>
            <person name="Drula E."/>
            <person name="Ayuso-Fernandez I."/>
            <person name="Pacheco R."/>
            <person name="Padilla G."/>
            <person name="Ferreira P."/>
            <person name="Barriuso J."/>
            <person name="Kellner H."/>
            <person name="Castanera R."/>
            <person name="Alfaro M."/>
            <person name="Ramirez L."/>
            <person name="Pisabarro A.G."/>
            <person name="Kuo A."/>
            <person name="Tritt A."/>
            <person name="Lipzen A."/>
            <person name="He G."/>
            <person name="Yan M."/>
            <person name="Ng V."/>
            <person name="Cullen D."/>
            <person name="Martin F."/>
            <person name="Rosso M.-N."/>
            <person name="Henrissat B."/>
            <person name="Hibbett D."/>
            <person name="Martinez A.T."/>
            <person name="Grigoriev I.V."/>
        </authorList>
    </citation>
    <scope>NUCLEOTIDE SEQUENCE</scope>
    <source>
        <strain evidence="3">CBS 506.95</strain>
    </source>
</reference>